<dbReference type="GO" id="GO:0005665">
    <property type="term" value="C:RNA polymerase II, core complex"/>
    <property type="evidence" value="ECO:0007669"/>
    <property type="project" value="InterPro"/>
</dbReference>
<proteinExistence type="inferred from homology"/>
<evidence type="ECO:0000256" key="1">
    <source>
        <dbReference type="ARBA" id="ARBA00004123"/>
    </source>
</evidence>
<dbReference type="Pfam" id="PF13656">
    <property type="entry name" value="RNA_pol_L_2"/>
    <property type="match status" value="1"/>
</dbReference>
<dbReference type="HAMAP" id="MF_00261">
    <property type="entry name" value="RNApol_arch_Rpo11"/>
    <property type="match status" value="1"/>
</dbReference>
<evidence type="ECO:0000256" key="2">
    <source>
        <dbReference type="ARBA" id="ARBA00022478"/>
    </source>
</evidence>
<dbReference type="InterPro" id="IPR009025">
    <property type="entry name" value="RBP11-like_dimer"/>
</dbReference>
<keyword evidence="3" id="KW-0804">Transcription</keyword>
<evidence type="ECO:0000256" key="5">
    <source>
        <dbReference type="ARBA" id="ARBA00025751"/>
    </source>
</evidence>
<comment type="caution">
    <text evidence="7">The sequence shown here is derived from an EMBL/GenBank/DDBJ whole genome shotgun (WGS) entry which is preliminary data.</text>
</comment>
<dbReference type="PANTHER" id="PTHR13946">
    <property type="entry name" value="DNA-DIRECTED RNA POLYMERASE I,II,III"/>
    <property type="match status" value="1"/>
</dbReference>
<comment type="subcellular location">
    <subcellularLocation>
        <location evidence="1">Nucleus</location>
    </subcellularLocation>
</comment>
<evidence type="ECO:0000313" key="8">
    <source>
        <dbReference type="Proteomes" id="UP000708148"/>
    </source>
</evidence>
<dbReference type="GO" id="GO:0003677">
    <property type="term" value="F:DNA binding"/>
    <property type="evidence" value="ECO:0007669"/>
    <property type="project" value="InterPro"/>
</dbReference>
<evidence type="ECO:0000259" key="6">
    <source>
        <dbReference type="Pfam" id="PF13656"/>
    </source>
</evidence>
<reference evidence="7" key="1">
    <citation type="submission" date="2020-12" db="EMBL/GenBank/DDBJ databases">
        <authorList>
            <person name="Iha C."/>
        </authorList>
    </citation>
    <scope>NUCLEOTIDE SEQUENCE</scope>
</reference>
<evidence type="ECO:0000256" key="3">
    <source>
        <dbReference type="ARBA" id="ARBA00023163"/>
    </source>
</evidence>
<gene>
    <name evidence="7" type="ORF">OSTQU699_LOCUS1163</name>
</gene>
<dbReference type="CDD" id="cd06926">
    <property type="entry name" value="RNAP_II_RPB11"/>
    <property type="match status" value="1"/>
</dbReference>
<dbReference type="OrthoDB" id="10248581at2759"/>
<dbReference type="AlphaFoldDB" id="A0A8S1IPT6"/>
<protein>
    <recommendedName>
        <fullName evidence="6">DNA-directed RNA polymerase RBP11-like dimerisation domain-containing protein</fullName>
    </recommendedName>
</protein>
<feature type="domain" description="DNA-directed RNA polymerase RBP11-like dimerisation" evidence="6">
    <location>
        <begin position="32"/>
        <end position="103"/>
    </location>
</feature>
<sequence length="113" mass="12766">MNQPDRIDKFVVPEGVKKVSYEPDTKIANAGTFTIQREDHTIGNLIRMKLHEDSRVLFAGYKIVHPLEHKVLVKVQTDGSIPPSEAFSDAIDDLGRQFSALRDNFAVRRLPAH</sequence>
<dbReference type="GO" id="GO:0003899">
    <property type="term" value="F:DNA-directed RNA polymerase activity"/>
    <property type="evidence" value="ECO:0007669"/>
    <property type="project" value="InterPro"/>
</dbReference>
<keyword evidence="8" id="KW-1185">Reference proteome</keyword>
<keyword evidence="2" id="KW-0240">DNA-directed RNA polymerase</keyword>
<dbReference type="InterPro" id="IPR036603">
    <property type="entry name" value="RBP11-like"/>
</dbReference>
<dbReference type="SUPFAM" id="SSF55257">
    <property type="entry name" value="RBP11-like subunits of RNA polymerase"/>
    <property type="match status" value="1"/>
</dbReference>
<dbReference type="PROSITE" id="PS01154">
    <property type="entry name" value="RNA_POL_L_13KD"/>
    <property type="match status" value="1"/>
</dbReference>
<keyword evidence="4" id="KW-0539">Nucleus</keyword>
<dbReference type="InterPro" id="IPR037685">
    <property type="entry name" value="RBP11"/>
</dbReference>
<accession>A0A8S1IPT6</accession>
<name>A0A8S1IPT6_9CHLO</name>
<dbReference type="Proteomes" id="UP000708148">
    <property type="component" value="Unassembled WGS sequence"/>
</dbReference>
<dbReference type="GO" id="GO:0006366">
    <property type="term" value="P:transcription by RNA polymerase II"/>
    <property type="evidence" value="ECO:0007669"/>
    <property type="project" value="InterPro"/>
</dbReference>
<dbReference type="InterPro" id="IPR022905">
    <property type="entry name" value="Rpo11-like"/>
</dbReference>
<evidence type="ECO:0000313" key="7">
    <source>
        <dbReference type="EMBL" id="CAD7695802.1"/>
    </source>
</evidence>
<comment type="similarity">
    <text evidence="5">Belongs to the archaeal Rpo11/eukaryotic RPB11/RPC19 RNA polymerase subunit family.</text>
</comment>
<organism evidence="7 8">
    <name type="scientific">Ostreobium quekettii</name>
    <dbReference type="NCBI Taxonomy" id="121088"/>
    <lineage>
        <taxon>Eukaryota</taxon>
        <taxon>Viridiplantae</taxon>
        <taxon>Chlorophyta</taxon>
        <taxon>core chlorophytes</taxon>
        <taxon>Ulvophyceae</taxon>
        <taxon>TCBD clade</taxon>
        <taxon>Bryopsidales</taxon>
        <taxon>Ostreobineae</taxon>
        <taxon>Ostreobiaceae</taxon>
        <taxon>Ostreobium</taxon>
    </lineage>
</organism>
<dbReference type="EMBL" id="CAJHUC010000390">
    <property type="protein sequence ID" value="CAD7695802.1"/>
    <property type="molecule type" value="Genomic_DNA"/>
</dbReference>
<dbReference type="Gene3D" id="3.30.1360.10">
    <property type="entry name" value="RNA polymerase, RBP11-like subunit"/>
    <property type="match status" value="1"/>
</dbReference>
<evidence type="ECO:0000256" key="4">
    <source>
        <dbReference type="ARBA" id="ARBA00023242"/>
    </source>
</evidence>
<dbReference type="InterPro" id="IPR008193">
    <property type="entry name" value="RNA_pol_Rpb11_13-16kDa_CS"/>
</dbReference>
<dbReference type="PANTHER" id="PTHR13946:SF16">
    <property type="entry name" value="DNA-DIRECTED RNA POLYMERASE II SUBUNIT RPB11"/>
    <property type="match status" value="1"/>
</dbReference>
<dbReference type="GO" id="GO:0046983">
    <property type="term" value="F:protein dimerization activity"/>
    <property type="evidence" value="ECO:0007669"/>
    <property type="project" value="InterPro"/>
</dbReference>